<feature type="signal peptide" evidence="1">
    <location>
        <begin position="1"/>
        <end position="23"/>
    </location>
</feature>
<accession>A0ABT1NVC9</accession>
<dbReference type="PROSITE" id="PS51257">
    <property type="entry name" value="PROKAR_LIPOPROTEIN"/>
    <property type="match status" value="1"/>
</dbReference>
<evidence type="ECO:0000313" key="2">
    <source>
        <dbReference type="EMBL" id="MCQ1950439.1"/>
    </source>
</evidence>
<comment type="caution">
    <text evidence="2">The sequence shown here is derived from an EMBL/GenBank/DDBJ whole genome shotgun (WGS) entry which is preliminary data.</text>
</comment>
<name>A0ABT1NVC9_9MICC</name>
<feature type="chain" id="PRO_5047135925" description="Lipoprotein" evidence="1">
    <location>
        <begin position="24"/>
        <end position="158"/>
    </location>
</feature>
<keyword evidence="1" id="KW-0732">Signal</keyword>
<keyword evidence="3" id="KW-1185">Reference proteome</keyword>
<protein>
    <recommendedName>
        <fullName evidence="4">Lipoprotein</fullName>
    </recommendedName>
</protein>
<sequence>MRKVKGLAAAAATVLLLSACTDAGSSSADEQPAQAGGTVEDTLSSFGSIDEAYDAVAGALDCDPGTTAEPVTMQIDGYLPEYRMCTDTVEIVRYENEADRTKGSELLNAAENPLPYFAEGSNWHVLVLPGREGGKPSSDHVAALAEELGGRFVGPAAG</sequence>
<evidence type="ECO:0000313" key="3">
    <source>
        <dbReference type="Proteomes" id="UP001206924"/>
    </source>
</evidence>
<evidence type="ECO:0008006" key="4">
    <source>
        <dbReference type="Google" id="ProtNLM"/>
    </source>
</evidence>
<reference evidence="2 3" key="1">
    <citation type="submission" date="2022-07" db="EMBL/GenBank/DDBJ databases">
        <title>Novel species in genus Arthrobacter.</title>
        <authorList>
            <person name="Liu Y."/>
        </authorList>
    </citation>
    <scope>NUCLEOTIDE SEQUENCE [LARGE SCALE GENOMIC DNA]</scope>
    <source>
        <strain evidence="3">zg-Y859</strain>
    </source>
</reference>
<dbReference type="Proteomes" id="UP001206924">
    <property type="component" value="Unassembled WGS sequence"/>
</dbReference>
<dbReference type="RefSeq" id="WP_255865763.1">
    <property type="nucleotide sequence ID" value="NZ_CP104263.1"/>
</dbReference>
<evidence type="ECO:0000256" key="1">
    <source>
        <dbReference type="SAM" id="SignalP"/>
    </source>
</evidence>
<proteinExistence type="predicted"/>
<organism evidence="2 3">
    <name type="scientific">Arthrobacter jinronghuae</name>
    <dbReference type="NCBI Taxonomy" id="2964609"/>
    <lineage>
        <taxon>Bacteria</taxon>
        <taxon>Bacillati</taxon>
        <taxon>Actinomycetota</taxon>
        <taxon>Actinomycetes</taxon>
        <taxon>Micrococcales</taxon>
        <taxon>Micrococcaceae</taxon>
        <taxon>Arthrobacter</taxon>
    </lineage>
</organism>
<gene>
    <name evidence="2" type="ORF">NNX28_10905</name>
</gene>
<dbReference type="EMBL" id="JANFLP010000010">
    <property type="protein sequence ID" value="MCQ1950439.1"/>
    <property type="molecule type" value="Genomic_DNA"/>
</dbReference>